<organism evidence="1 2">
    <name type="scientific">Panagrolaimus sp. PS1159</name>
    <dbReference type="NCBI Taxonomy" id="55785"/>
    <lineage>
        <taxon>Eukaryota</taxon>
        <taxon>Metazoa</taxon>
        <taxon>Ecdysozoa</taxon>
        <taxon>Nematoda</taxon>
        <taxon>Chromadorea</taxon>
        <taxon>Rhabditida</taxon>
        <taxon>Tylenchina</taxon>
        <taxon>Panagrolaimomorpha</taxon>
        <taxon>Panagrolaimoidea</taxon>
        <taxon>Panagrolaimidae</taxon>
        <taxon>Panagrolaimus</taxon>
    </lineage>
</organism>
<proteinExistence type="predicted"/>
<accession>A0AC35GTP5</accession>
<reference evidence="2" key="1">
    <citation type="submission" date="2022-11" db="UniProtKB">
        <authorList>
            <consortium name="WormBaseParasite"/>
        </authorList>
    </citation>
    <scope>IDENTIFICATION</scope>
</reference>
<name>A0AC35GTP5_9BILA</name>
<evidence type="ECO:0000313" key="2">
    <source>
        <dbReference type="WBParaSite" id="PS1159_v2.g837.t1"/>
    </source>
</evidence>
<protein>
    <submittedName>
        <fullName evidence="2">Uncharacterized protein</fullName>
    </submittedName>
</protein>
<dbReference type="WBParaSite" id="PS1159_v2.g837.t1">
    <property type="protein sequence ID" value="PS1159_v2.g837.t1"/>
    <property type="gene ID" value="PS1159_v2.g837"/>
</dbReference>
<dbReference type="Proteomes" id="UP000887580">
    <property type="component" value="Unplaced"/>
</dbReference>
<sequence>MDNLGNLAFDGQNYEQHGDDVKFVRDGGEVELESEYKELKLRFCSDGCMDETVTVCYHAKNPDGSLKGSCASNQCEFKAGVSSGYGTPFLWFMTSRFDSTFTGTQHICEDATLKSPKAIVTFLTPEQVFTSCEPLFNDEKVIKLTVTGAKHNCPIFVTNAKKWTPPPTTTPKNSSNLSEINQTTTKSSEANTALWIGIGVGIFILLIVVIGLGYCCYRTQIQKKPLFGEKKEVQKRAFIPEASKKAKDAENEKTADEEQVLKAEPTKVTTKEETVAKPQSSKEAIAAKEKRAKPTKKKIPEKKAPVETKPSKEITQEDNPPPKKKVSAEPTLEAPTTETSVVQKSVVQQQKQHHNGNPPRVFVPKTVIHPEP</sequence>
<evidence type="ECO:0000313" key="1">
    <source>
        <dbReference type="Proteomes" id="UP000887580"/>
    </source>
</evidence>